<dbReference type="EMBL" id="AC157472">
    <property type="protein sequence ID" value="ABN08472.1"/>
    <property type="molecule type" value="Genomic_DNA"/>
</dbReference>
<reference evidence="2" key="2">
    <citation type="submission" date="2007-03" db="EMBL/GenBank/DDBJ databases">
        <authorList>
            <consortium name="The International Medicago Genome Annotation Group"/>
        </authorList>
    </citation>
    <scope>NUCLEOTIDE SEQUENCE</scope>
</reference>
<accession>A2Q4C2</accession>
<organism evidence="2">
    <name type="scientific">Medicago truncatula</name>
    <name type="common">Barrel medic</name>
    <name type="synonym">Medicago tribuloides</name>
    <dbReference type="NCBI Taxonomy" id="3880"/>
    <lineage>
        <taxon>Eukaryota</taxon>
        <taxon>Viridiplantae</taxon>
        <taxon>Streptophyta</taxon>
        <taxon>Embryophyta</taxon>
        <taxon>Tracheophyta</taxon>
        <taxon>Spermatophyta</taxon>
        <taxon>Magnoliopsida</taxon>
        <taxon>eudicotyledons</taxon>
        <taxon>Gunneridae</taxon>
        <taxon>Pentapetalae</taxon>
        <taxon>rosids</taxon>
        <taxon>fabids</taxon>
        <taxon>Fabales</taxon>
        <taxon>Fabaceae</taxon>
        <taxon>Papilionoideae</taxon>
        <taxon>50 kb inversion clade</taxon>
        <taxon>NPAAA clade</taxon>
        <taxon>Hologalegina</taxon>
        <taxon>IRL clade</taxon>
        <taxon>Trifolieae</taxon>
        <taxon>Medicago</taxon>
    </lineage>
</organism>
<keyword evidence="1" id="KW-0472">Membrane</keyword>
<name>A2Q4C2_MEDTR</name>
<keyword evidence="1" id="KW-0812">Transmembrane</keyword>
<evidence type="ECO:0000256" key="1">
    <source>
        <dbReference type="SAM" id="Phobius"/>
    </source>
</evidence>
<keyword evidence="1" id="KW-1133">Transmembrane helix</keyword>
<feature type="transmembrane region" description="Helical" evidence="1">
    <location>
        <begin position="79"/>
        <end position="107"/>
    </location>
</feature>
<evidence type="ECO:0008006" key="3">
    <source>
        <dbReference type="Google" id="ProtNLM"/>
    </source>
</evidence>
<evidence type="ECO:0000313" key="2">
    <source>
        <dbReference type="EMBL" id="ABN08472.1"/>
    </source>
</evidence>
<sequence length="121" mass="13756">MIYIISGSHFHVTIKREGVEGGDSRAIRRSWEEGARWGGAVRSLVVAGVRVGEGVRDEIDLLECAGVRRFQKRKEVRSIHLFCVYMKLSYKCVMMALVLLCGVIRWYPFPFVLLKGHLEGC</sequence>
<reference evidence="2" key="1">
    <citation type="submission" date="2005-03" db="EMBL/GenBank/DDBJ databases">
        <authorList>
            <person name="Town C.D."/>
        </authorList>
    </citation>
    <scope>NUCLEOTIDE SEQUENCE</scope>
</reference>
<dbReference type="AlphaFoldDB" id="A2Q4C2"/>
<protein>
    <recommendedName>
        <fullName evidence="3">Transmembrane protein</fullName>
    </recommendedName>
</protein>
<proteinExistence type="predicted"/>
<gene>
    <name evidence="2" type="ORF">MtrDRAFT_AC157472g27v2</name>
</gene>